<proteinExistence type="predicted"/>
<protein>
    <submittedName>
        <fullName evidence="1">Uncharacterized protein</fullName>
    </submittedName>
</protein>
<gene>
    <name evidence="1" type="ORF">OPT61_g3772</name>
</gene>
<organism evidence="1 2">
    <name type="scientific">Boeremia exigua</name>
    <dbReference type="NCBI Taxonomy" id="749465"/>
    <lineage>
        <taxon>Eukaryota</taxon>
        <taxon>Fungi</taxon>
        <taxon>Dikarya</taxon>
        <taxon>Ascomycota</taxon>
        <taxon>Pezizomycotina</taxon>
        <taxon>Dothideomycetes</taxon>
        <taxon>Pleosporomycetidae</taxon>
        <taxon>Pleosporales</taxon>
        <taxon>Pleosporineae</taxon>
        <taxon>Didymellaceae</taxon>
        <taxon>Boeremia</taxon>
    </lineage>
</organism>
<evidence type="ECO:0000313" key="2">
    <source>
        <dbReference type="Proteomes" id="UP001153331"/>
    </source>
</evidence>
<keyword evidence="2" id="KW-1185">Reference proteome</keyword>
<sequence>MAHSKSQIKIKDQQIRDLYKEKNRLHTSSAGLESRFYTVDQLDSIIEAAQARKRMMLNIEKQINTLLGERAKLEIDIEQMEDHTIKMIDVLFLLRRRVSCSIPERPTDPYLEMQEANARKPAVEEAVPELSNVGEAIIDKSLESDTDEEEL</sequence>
<reference evidence="1" key="1">
    <citation type="submission" date="2022-11" db="EMBL/GenBank/DDBJ databases">
        <title>Genome Sequence of Boeremia exigua.</title>
        <authorList>
            <person name="Buettner E."/>
        </authorList>
    </citation>
    <scope>NUCLEOTIDE SEQUENCE</scope>
    <source>
        <strain evidence="1">CU02</strain>
    </source>
</reference>
<dbReference type="Proteomes" id="UP001153331">
    <property type="component" value="Unassembled WGS sequence"/>
</dbReference>
<dbReference type="EMBL" id="JAPHNI010000201">
    <property type="protein sequence ID" value="KAJ8114321.1"/>
    <property type="molecule type" value="Genomic_DNA"/>
</dbReference>
<comment type="caution">
    <text evidence="1">The sequence shown here is derived from an EMBL/GenBank/DDBJ whole genome shotgun (WGS) entry which is preliminary data.</text>
</comment>
<evidence type="ECO:0000313" key="1">
    <source>
        <dbReference type="EMBL" id="KAJ8114321.1"/>
    </source>
</evidence>
<name>A0ACC2IGR1_9PLEO</name>
<accession>A0ACC2IGR1</accession>